<name>A0A929KYA6_9SPHI</name>
<evidence type="ECO:0000313" key="2">
    <source>
        <dbReference type="EMBL" id="MBE9661124.1"/>
    </source>
</evidence>
<keyword evidence="3" id="KW-1185">Reference proteome</keyword>
<reference evidence="2" key="1">
    <citation type="submission" date="2020-10" db="EMBL/GenBank/DDBJ databases">
        <title>Mucilaginibacter mali sp. nov., isolated from rhizosphere soil of apple orchard.</title>
        <authorList>
            <person name="Lee J.-S."/>
            <person name="Kim H.S."/>
            <person name="Kim J.-S."/>
        </authorList>
    </citation>
    <scope>NUCLEOTIDE SEQUENCE</scope>
    <source>
        <strain evidence="2">KCTC 22746</strain>
    </source>
</reference>
<feature type="chain" id="PRO_5036881506" evidence="1">
    <location>
        <begin position="21"/>
        <end position="160"/>
    </location>
</feature>
<evidence type="ECO:0000313" key="3">
    <source>
        <dbReference type="Proteomes" id="UP000622475"/>
    </source>
</evidence>
<feature type="signal peptide" evidence="1">
    <location>
        <begin position="1"/>
        <end position="20"/>
    </location>
</feature>
<proteinExistence type="predicted"/>
<protein>
    <submittedName>
        <fullName evidence="2">Uncharacterized protein</fullName>
    </submittedName>
</protein>
<comment type="caution">
    <text evidence="2">The sequence shown here is derived from an EMBL/GenBank/DDBJ whole genome shotgun (WGS) entry which is preliminary data.</text>
</comment>
<dbReference type="AlphaFoldDB" id="A0A929KYA6"/>
<accession>A0A929KYA6</accession>
<sequence>MFKYLLTTCIIAFGGFGALAQSITVGQLVKELGAPFNTVTAHLQARGFNISGSGQLNNAATIRFQKKLGDGIENVAIFAGDTARKIPAGITFTYNKKSYTNGLIGDMKRTGFALKRTINEPKRTIAIYQDAKYEAGITTYHDANAYTSVTVRPRTDHPER</sequence>
<dbReference type="RefSeq" id="WP_194110331.1">
    <property type="nucleotide sequence ID" value="NZ_JADFFL010000002.1"/>
</dbReference>
<evidence type="ECO:0000256" key="1">
    <source>
        <dbReference type="SAM" id="SignalP"/>
    </source>
</evidence>
<gene>
    <name evidence="2" type="ORF">IRJ16_04455</name>
</gene>
<organism evidence="2 3">
    <name type="scientific">Mucilaginibacter myungsuensis</name>
    <dbReference type="NCBI Taxonomy" id="649104"/>
    <lineage>
        <taxon>Bacteria</taxon>
        <taxon>Pseudomonadati</taxon>
        <taxon>Bacteroidota</taxon>
        <taxon>Sphingobacteriia</taxon>
        <taxon>Sphingobacteriales</taxon>
        <taxon>Sphingobacteriaceae</taxon>
        <taxon>Mucilaginibacter</taxon>
    </lineage>
</organism>
<dbReference type="Proteomes" id="UP000622475">
    <property type="component" value="Unassembled WGS sequence"/>
</dbReference>
<dbReference type="EMBL" id="JADFFL010000002">
    <property type="protein sequence ID" value="MBE9661124.1"/>
    <property type="molecule type" value="Genomic_DNA"/>
</dbReference>
<keyword evidence="1" id="KW-0732">Signal</keyword>